<dbReference type="GO" id="GO:0016491">
    <property type="term" value="F:oxidoreductase activity"/>
    <property type="evidence" value="ECO:0007669"/>
    <property type="project" value="UniProtKB-KW"/>
</dbReference>
<dbReference type="PANTHER" id="PTHR42659:SF9">
    <property type="entry name" value="XANTHINE DEHYDROGENASE FAD-BINDING SUBUNIT XDHB-RELATED"/>
    <property type="match status" value="1"/>
</dbReference>
<evidence type="ECO:0000256" key="2">
    <source>
        <dbReference type="ARBA" id="ARBA00023002"/>
    </source>
</evidence>
<keyword evidence="5" id="KW-1185">Reference proteome</keyword>
<dbReference type="Gene3D" id="3.30.390.50">
    <property type="entry name" value="CO dehydrogenase flavoprotein, C-terminal domain"/>
    <property type="match status" value="1"/>
</dbReference>
<dbReference type="InterPro" id="IPR016169">
    <property type="entry name" value="FAD-bd_PCMH_sub2"/>
</dbReference>
<dbReference type="SUPFAM" id="SSF56176">
    <property type="entry name" value="FAD-binding/transporter-associated domain-like"/>
    <property type="match status" value="1"/>
</dbReference>
<dbReference type="KEGG" id="palb:EJC50_19210"/>
<dbReference type="InterPro" id="IPR016166">
    <property type="entry name" value="FAD-bd_PCMH"/>
</dbReference>
<evidence type="ECO:0000313" key="5">
    <source>
        <dbReference type="Proteomes" id="UP000272528"/>
    </source>
</evidence>
<gene>
    <name evidence="4" type="ORF">EJC50_19210</name>
</gene>
<reference evidence="5" key="1">
    <citation type="submission" date="2018-12" db="EMBL/GenBank/DDBJ databases">
        <title>Genome sequence of Peanibacillus sp.</title>
        <authorList>
            <person name="Subramani G."/>
            <person name="Srinivasan S."/>
            <person name="Kim M.K."/>
        </authorList>
    </citation>
    <scope>NUCLEOTIDE SEQUENCE [LARGE SCALE GENOMIC DNA]</scope>
    <source>
        <strain evidence="5">18JY67-1</strain>
    </source>
</reference>
<accession>A0A3S9A721</accession>
<evidence type="ECO:0000256" key="1">
    <source>
        <dbReference type="ARBA" id="ARBA00022630"/>
    </source>
</evidence>
<dbReference type="Pfam" id="PF00941">
    <property type="entry name" value="FAD_binding_5"/>
    <property type="match status" value="1"/>
</dbReference>
<dbReference type="InterPro" id="IPR036683">
    <property type="entry name" value="CO_DH_flav_C_dom_sf"/>
</dbReference>
<dbReference type="Gene3D" id="3.30.465.10">
    <property type="match status" value="1"/>
</dbReference>
<evidence type="ECO:0000259" key="3">
    <source>
        <dbReference type="PROSITE" id="PS51387"/>
    </source>
</evidence>
<dbReference type="AlphaFoldDB" id="A0A3S9A721"/>
<dbReference type="OrthoDB" id="9774454at2"/>
<dbReference type="PROSITE" id="PS51387">
    <property type="entry name" value="FAD_PCMH"/>
    <property type="match status" value="1"/>
</dbReference>
<keyword evidence="2" id="KW-0560">Oxidoreductase</keyword>
<dbReference type="Proteomes" id="UP000272528">
    <property type="component" value="Chromosome"/>
</dbReference>
<evidence type="ECO:0000313" key="4">
    <source>
        <dbReference type="EMBL" id="AZN41567.1"/>
    </source>
</evidence>
<dbReference type="InterPro" id="IPR051312">
    <property type="entry name" value="Diverse_Substr_Oxidored"/>
</dbReference>
<keyword evidence="1" id="KW-0285">Flavoprotein</keyword>
<sequence length="286" mass="32335">MVMKSITSYRPMSLDEVISRLSKEDCFIIAGGTDAMVQRKSPRGAAANFDKPIVFIDHLQELKQMYTIDQNLHIGACCTYKEMSEHPLIPRIVKKAIKEIAAPAIRNRGTIGGNICNASPAGDTLPLLYIYNAKIRLRSAKGERIVEIRDFIQGPRKVFRLQDELVTEIILPVIPENRIHFVFEKVANRRADAIAKLSFAACMRHDEGKILDVRFAFGAVGPTVLRSTEIEHKLTGQAFPLHDKLRNEIVADFETILKPIDDQRSTAKYRKTVALRLLRHFLESTI</sequence>
<dbReference type="InterPro" id="IPR002346">
    <property type="entry name" value="Mopterin_DH_FAD-bd"/>
</dbReference>
<dbReference type="InterPro" id="IPR005107">
    <property type="entry name" value="CO_DH_flav_C"/>
</dbReference>
<dbReference type="RefSeq" id="WP_126017273.1">
    <property type="nucleotide sequence ID" value="NZ_CP034437.1"/>
</dbReference>
<dbReference type="PANTHER" id="PTHR42659">
    <property type="entry name" value="XANTHINE DEHYDROGENASE SUBUNIT C-RELATED"/>
    <property type="match status" value="1"/>
</dbReference>
<proteinExistence type="predicted"/>
<dbReference type="GO" id="GO:0071949">
    <property type="term" value="F:FAD binding"/>
    <property type="evidence" value="ECO:0007669"/>
    <property type="project" value="InterPro"/>
</dbReference>
<dbReference type="EMBL" id="CP034437">
    <property type="protein sequence ID" value="AZN41567.1"/>
    <property type="molecule type" value="Genomic_DNA"/>
</dbReference>
<protein>
    <submittedName>
        <fullName evidence="4">Xanthine dehydrogenase family protein subunit M</fullName>
    </submittedName>
</protein>
<dbReference type="SMART" id="SM01092">
    <property type="entry name" value="CO_deh_flav_C"/>
    <property type="match status" value="1"/>
</dbReference>
<dbReference type="InterPro" id="IPR036318">
    <property type="entry name" value="FAD-bd_PCMH-like_sf"/>
</dbReference>
<dbReference type="Pfam" id="PF03450">
    <property type="entry name" value="CO_deh_flav_C"/>
    <property type="match status" value="1"/>
</dbReference>
<name>A0A3S9A721_9BACL</name>
<organism evidence="4 5">
    <name type="scientific">Paenibacillus albus</name>
    <dbReference type="NCBI Taxonomy" id="2495582"/>
    <lineage>
        <taxon>Bacteria</taxon>
        <taxon>Bacillati</taxon>
        <taxon>Bacillota</taxon>
        <taxon>Bacilli</taxon>
        <taxon>Bacillales</taxon>
        <taxon>Paenibacillaceae</taxon>
        <taxon>Paenibacillus</taxon>
    </lineage>
</organism>
<dbReference type="SUPFAM" id="SSF55447">
    <property type="entry name" value="CO dehydrogenase flavoprotein C-terminal domain-like"/>
    <property type="match status" value="1"/>
</dbReference>
<feature type="domain" description="FAD-binding PCMH-type" evidence="3">
    <location>
        <begin position="1"/>
        <end position="176"/>
    </location>
</feature>